<sequence length="17" mass="2163">MERTKYRENNTRTLTIH</sequence>
<comment type="caution">
    <text evidence="1">The sequence shown here is derived from an EMBL/GenBank/DDBJ whole genome shotgun (WGS) entry which is preliminary data.</text>
</comment>
<dbReference type="Proteomes" id="UP000708208">
    <property type="component" value="Unassembled WGS sequence"/>
</dbReference>
<dbReference type="AlphaFoldDB" id="A0A8J2L062"/>
<proteinExistence type="predicted"/>
<accession>A0A8J2L062</accession>
<reference evidence="1" key="1">
    <citation type="submission" date="2021-06" db="EMBL/GenBank/DDBJ databases">
        <authorList>
            <person name="Hodson N. C."/>
            <person name="Mongue J. A."/>
            <person name="Jaron S. K."/>
        </authorList>
    </citation>
    <scope>NUCLEOTIDE SEQUENCE</scope>
</reference>
<feature type="non-terminal residue" evidence="1">
    <location>
        <position position="1"/>
    </location>
</feature>
<dbReference type="EMBL" id="CAJVCH010527064">
    <property type="protein sequence ID" value="CAG7822670.1"/>
    <property type="molecule type" value="Genomic_DNA"/>
</dbReference>
<keyword evidence="2" id="KW-1185">Reference proteome</keyword>
<name>A0A8J2L062_9HEXA</name>
<gene>
    <name evidence="1" type="ORF">AFUS01_LOCUS32928</name>
</gene>
<evidence type="ECO:0000313" key="1">
    <source>
        <dbReference type="EMBL" id="CAG7822670.1"/>
    </source>
</evidence>
<evidence type="ECO:0000313" key="2">
    <source>
        <dbReference type="Proteomes" id="UP000708208"/>
    </source>
</evidence>
<protein>
    <submittedName>
        <fullName evidence="1">Uncharacterized protein</fullName>
    </submittedName>
</protein>
<organism evidence="1 2">
    <name type="scientific">Allacma fusca</name>
    <dbReference type="NCBI Taxonomy" id="39272"/>
    <lineage>
        <taxon>Eukaryota</taxon>
        <taxon>Metazoa</taxon>
        <taxon>Ecdysozoa</taxon>
        <taxon>Arthropoda</taxon>
        <taxon>Hexapoda</taxon>
        <taxon>Collembola</taxon>
        <taxon>Symphypleona</taxon>
        <taxon>Sminthuridae</taxon>
        <taxon>Allacma</taxon>
    </lineage>
</organism>